<keyword evidence="1" id="KW-0472">Membrane</keyword>
<evidence type="ECO:0000256" key="1">
    <source>
        <dbReference type="SAM" id="Phobius"/>
    </source>
</evidence>
<feature type="transmembrane region" description="Helical" evidence="1">
    <location>
        <begin position="12"/>
        <end position="38"/>
    </location>
</feature>
<reference evidence="2" key="1">
    <citation type="submission" date="2020-10" db="EMBL/GenBank/DDBJ databases">
        <authorList>
            <person name="Gilroy R."/>
        </authorList>
    </citation>
    <scope>NUCLEOTIDE SEQUENCE</scope>
    <source>
        <strain evidence="2">ChiBcolR7-354</strain>
    </source>
</reference>
<feature type="transmembrane region" description="Helical" evidence="1">
    <location>
        <begin position="99"/>
        <end position="122"/>
    </location>
</feature>
<keyword evidence="1" id="KW-1133">Transmembrane helix</keyword>
<dbReference type="Proteomes" id="UP000824262">
    <property type="component" value="Unassembled WGS sequence"/>
</dbReference>
<evidence type="ECO:0000313" key="2">
    <source>
        <dbReference type="EMBL" id="HIQ79466.1"/>
    </source>
</evidence>
<feature type="transmembrane region" description="Helical" evidence="1">
    <location>
        <begin position="128"/>
        <end position="148"/>
    </location>
</feature>
<accession>A0A9D0ZFX1</accession>
<reference evidence="2" key="2">
    <citation type="journal article" date="2021" name="PeerJ">
        <title>Extensive microbial diversity within the chicken gut microbiome revealed by metagenomics and culture.</title>
        <authorList>
            <person name="Gilroy R."/>
            <person name="Ravi A."/>
            <person name="Getino M."/>
            <person name="Pursley I."/>
            <person name="Horton D.L."/>
            <person name="Alikhan N.F."/>
            <person name="Baker D."/>
            <person name="Gharbi K."/>
            <person name="Hall N."/>
            <person name="Watson M."/>
            <person name="Adriaenssens E.M."/>
            <person name="Foster-Nyarko E."/>
            <person name="Jarju S."/>
            <person name="Secka A."/>
            <person name="Antonio M."/>
            <person name="Oren A."/>
            <person name="Chaudhuri R.R."/>
            <person name="La Ragione R."/>
            <person name="Hildebrand F."/>
            <person name="Pallen M.J."/>
        </authorList>
    </citation>
    <scope>NUCLEOTIDE SEQUENCE</scope>
    <source>
        <strain evidence="2">ChiBcolR7-354</strain>
    </source>
</reference>
<organism evidence="2 3">
    <name type="scientific">Candidatus Scatomorpha intestinavium</name>
    <dbReference type="NCBI Taxonomy" id="2840922"/>
    <lineage>
        <taxon>Bacteria</taxon>
        <taxon>Bacillati</taxon>
        <taxon>Bacillota</taxon>
        <taxon>Clostridia</taxon>
        <taxon>Eubacteriales</taxon>
        <taxon>Candidatus Scatomorpha</taxon>
    </lineage>
</organism>
<name>A0A9D0ZFX1_9FIRM</name>
<comment type="caution">
    <text evidence="2">The sequence shown here is derived from an EMBL/GenBank/DDBJ whole genome shotgun (WGS) entry which is preliminary data.</text>
</comment>
<evidence type="ECO:0000313" key="3">
    <source>
        <dbReference type="Proteomes" id="UP000824262"/>
    </source>
</evidence>
<dbReference type="AlphaFoldDB" id="A0A9D0ZFX1"/>
<gene>
    <name evidence="2" type="ORF">IAB77_09460</name>
</gene>
<feature type="transmembrane region" description="Helical" evidence="1">
    <location>
        <begin position="69"/>
        <end position="87"/>
    </location>
</feature>
<sequence>MNEEARERPARGGYAVISAAFVIDALWVIVFLVMLLAYPDLGLDSSREYGYESPVNPAVEAGFNFASRIMRYGNILAILYCAGRGRFNGREPLFPVESWAYYVCIVLMLAAVAAAAVFVESLDTYERVWMEMLPELGAAAAFIAFYLYGSAARRKLEVEGP</sequence>
<proteinExistence type="predicted"/>
<keyword evidence="1" id="KW-0812">Transmembrane</keyword>
<dbReference type="EMBL" id="DVGA01000106">
    <property type="protein sequence ID" value="HIQ79466.1"/>
    <property type="molecule type" value="Genomic_DNA"/>
</dbReference>
<protein>
    <submittedName>
        <fullName evidence="2">Uncharacterized protein</fullName>
    </submittedName>
</protein>